<proteinExistence type="predicted"/>
<evidence type="ECO:0008006" key="3">
    <source>
        <dbReference type="Google" id="ProtNLM"/>
    </source>
</evidence>
<sequence>MMTMAAFFQKPLAHLPSHRLFVLVMAALLGAFLFSSGLADNQGSVDRSLLQMEAVKPRLDLTPELAASVARAANQNGVSGVSDLQPVLEQAASLSFNSAEMESRIASNLAKTGQVNVNASELAKAAHALSEARKASKNGGGETSLEPVDAERRSQISELLNTMASPELAVETAVTEQIMYAALEVVTNASAEQLAIAPIENLQAQTGATIQNLRARTTNENPTPKHAAKAQERERLALALEALTSDELAVLTRFYASEEGQAKRDTLISTYRDVSNAANAKLLNTYLERLITQSKNKSQQN</sequence>
<organism evidence="1 2">
    <name type="scientific">Rhizobium helianthi</name>
    <dbReference type="NCBI Taxonomy" id="1132695"/>
    <lineage>
        <taxon>Bacteria</taxon>
        <taxon>Pseudomonadati</taxon>
        <taxon>Pseudomonadota</taxon>
        <taxon>Alphaproteobacteria</taxon>
        <taxon>Hyphomicrobiales</taxon>
        <taxon>Rhizobiaceae</taxon>
        <taxon>Rhizobium/Agrobacterium group</taxon>
        <taxon>Rhizobium</taxon>
    </lineage>
</organism>
<comment type="caution">
    <text evidence="1">The sequence shown here is derived from an EMBL/GenBank/DDBJ whole genome shotgun (WGS) entry which is preliminary data.</text>
</comment>
<name>A0ABW4M1P6_9HYPH</name>
<dbReference type="EMBL" id="JBHUEQ010000006">
    <property type="protein sequence ID" value="MFD1745017.1"/>
    <property type="molecule type" value="Genomic_DNA"/>
</dbReference>
<dbReference type="Proteomes" id="UP001597322">
    <property type="component" value="Unassembled WGS sequence"/>
</dbReference>
<accession>A0ABW4M1P6</accession>
<reference evidence="2" key="1">
    <citation type="journal article" date="2019" name="Int. J. Syst. Evol. Microbiol.">
        <title>The Global Catalogue of Microorganisms (GCM) 10K type strain sequencing project: providing services to taxonomists for standard genome sequencing and annotation.</title>
        <authorList>
            <consortium name="The Broad Institute Genomics Platform"/>
            <consortium name="The Broad Institute Genome Sequencing Center for Infectious Disease"/>
            <person name="Wu L."/>
            <person name="Ma J."/>
        </authorList>
    </citation>
    <scope>NUCLEOTIDE SEQUENCE [LARGE SCALE GENOMIC DNA]</scope>
    <source>
        <strain evidence="2">CG52</strain>
    </source>
</reference>
<keyword evidence="2" id="KW-1185">Reference proteome</keyword>
<evidence type="ECO:0000313" key="1">
    <source>
        <dbReference type="EMBL" id="MFD1745017.1"/>
    </source>
</evidence>
<evidence type="ECO:0000313" key="2">
    <source>
        <dbReference type="Proteomes" id="UP001597322"/>
    </source>
</evidence>
<protein>
    <recommendedName>
        <fullName evidence="3">DUF2059 domain-containing protein</fullName>
    </recommendedName>
</protein>
<gene>
    <name evidence="1" type="ORF">ACFSE1_06020</name>
</gene>